<name>A0A3B0ZQC3_9ZZZZ</name>
<reference evidence="2" key="1">
    <citation type="submission" date="2018-06" db="EMBL/GenBank/DDBJ databases">
        <authorList>
            <person name="Zhirakovskaya E."/>
        </authorList>
    </citation>
    <scope>NUCLEOTIDE SEQUENCE</scope>
</reference>
<accession>A0A3B0ZQC3</accession>
<dbReference type="EMBL" id="UOFL01000254">
    <property type="protein sequence ID" value="VAW82796.1"/>
    <property type="molecule type" value="Genomic_DNA"/>
</dbReference>
<keyword evidence="1" id="KW-0812">Transmembrane</keyword>
<feature type="non-terminal residue" evidence="2">
    <location>
        <position position="125"/>
    </location>
</feature>
<proteinExistence type="predicted"/>
<feature type="transmembrane region" description="Helical" evidence="1">
    <location>
        <begin position="29"/>
        <end position="53"/>
    </location>
</feature>
<sequence>MPNITQEYMVQKYLQEDSGFIERTLDNSAFWYGHVSFFIFMSIISLFLLKLTVNPAYAFQRRSDNVSQNELRDARFKFFIMFILLNTFNQMFLINEFGMVLYVKANWVWHVLDFVNTWTSLRFLF</sequence>
<organism evidence="2">
    <name type="scientific">hydrothermal vent metagenome</name>
    <dbReference type="NCBI Taxonomy" id="652676"/>
    <lineage>
        <taxon>unclassified sequences</taxon>
        <taxon>metagenomes</taxon>
        <taxon>ecological metagenomes</taxon>
    </lineage>
</organism>
<evidence type="ECO:0000313" key="2">
    <source>
        <dbReference type="EMBL" id="VAW82796.1"/>
    </source>
</evidence>
<feature type="transmembrane region" description="Helical" evidence="1">
    <location>
        <begin position="74"/>
        <end position="95"/>
    </location>
</feature>
<protein>
    <submittedName>
        <fullName evidence="2">Uncharacterized protein</fullName>
    </submittedName>
</protein>
<keyword evidence="1" id="KW-1133">Transmembrane helix</keyword>
<dbReference type="AlphaFoldDB" id="A0A3B0ZQC3"/>
<evidence type="ECO:0000256" key="1">
    <source>
        <dbReference type="SAM" id="Phobius"/>
    </source>
</evidence>
<keyword evidence="1" id="KW-0472">Membrane</keyword>
<gene>
    <name evidence="2" type="ORF">MNBD_GAMMA12-598</name>
</gene>